<name>G8QR43_SPHPG</name>
<accession>G8QR43</accession>
<dbReference type="Proteomes" id="UP000005632">
    <property type="component" value="Chromosome"/>
</dbReference>
<dbReference type="OrthoDB" id="9812707at2"/>
<evidence type="ECO:0000259" key="1">
    <source>
        <dbReference type="Pfam" id="PF13290"/>
    </source>
</evidence>
<dbReference type="Pfam" id="PF13290">
    <property type="entry name" value="CHB_HEX_C_1"/>
    <property type="match status" value="2"/>
</dbReference>
<sequence length="701" mass="76148">MNRRSSFSGFLFLCFAMLIAITLIVGCESNIQNKVGSLTVSTGAQEKTISPDSTLIEIASYQVRGVYSDGVTTFSQQSPINTIVINDLLVGDWTITFEGLNSFGTVIASATQMVTINAGYNTTVTFVLTSVSGVGTCELTLSWPVTVTSVHRITVRLTAASSMDVFDVEAFAFEATQVGDIQQIMKTIADIPVGSYALKAQFWDVFDAQIGLTLMETVNIYADMTSTGLFALPEFLFPVEKPTFDPMGGRITPEQTIELTTASIGATIYYTIDGTDPNTTSIEYEGPFTLPHNATVKAIALKNCMFASAIASAVFEIPAAMPTILPVSGTYSMPQEVTLFTETAGATIYYTTDGSAPDTFSILYTGPFMVSQDTTVRAIATHPDFGVSEEVSAEYIIVNSVGLVTVDPANYTVEIIVPPEWTGGPVITNVWARIWADVEPDPTGVTYTWYLDGEEARNQGGEIASTSDYLDLGIGLDRVAIGPGPHSITVTVTAGELSFSDYYWFCASDTATIGASSFAIGDVGPAGGLVFYDDEEDGIDDLPGYRYLEAAPEETEWENRQWGAYGYSVDPSALGTALGYGMPNTENIVSYHDSLGTLYPLKGDYYTNPGAYYFKNDGSVAAKLCADLEYGGYDDWFLPSKGELDLMFTIIRKCCPSDWCEHSYWSSSEFSPTCAWLQSFAWSQWKSPKFENHRVKAVRAF</sequence>
<organism evidence="2 3">
    <name type="scientific">Sphaerochaeta pleomorpha (strain ATCC BAA-1885 / DSM 22778 / Grapes)</name>
    <dbReference type="NCBI Taxonomy" id="158190"/>
    <lineage>
        <taxon>Bacteria</taxon>
        <taxon>Pseudomonadati</taxon>
        <taxon>Spirochaetota</taxon>
        <taxon>Spirochaetia</taxon>
        <taxon>Spirochaetales</taxon>
        <taxon>Sphaerochaetaceae</taxon>
        <taxon>Sphaerochaeta</taxon>
    </lineage>
</organism>
<evidence type="ECO:0000313" key="2">
    <source>
        <dbReference type="EMBL" id="AEV30978.1"/>
    </source>
</evidence>
<protein>
    <recommendedName>
        <fullName evidence="1">GH29D-like beta-sandwich domain-containing protein</fullName>
    </recommendedName>
</protein>
<dbReference type="KEGG" id="sgp:SpiGrapes_3234"/>
<dbReference type="AlphaFoldDB" id="G8QR43"/>
<proteinExistence type="predicted"/>
<keyword evidence="3" id="KW-1185">Reference proteome</keyword>
<reference evidence="2 3" key="1">
    <citation type="submission" date="2011-11" db="EMBL/GenBank/DDBJ databases">
        <title>Complete sequence of Spirochaeta sp. grapes.</title>
        <authorList>
            <consortium name="US DOE Joint Genome Institute"/>
            <person name="Lucas S."/>
            <person name="Han J."/>
            <person name="Lapidus A."/>
            <person name="Cheng J.-F."/>
            <person name="Goodwin L."/>
            <person name="Pitluck S."/>
            <person name="Peters L."/>
            <person name="Ovchinnikova G."/>
            <person name="Munk A.C."/>
            <person name="Detter J.C."/>
            <person name="Han C."/>
            <person name="Tapia R."/>
            <person name="Land M."/>
            <person name="Hauser L."/>
            <person name="Kyrpides N."/>
            <person name="Ivanova N."/>
            <person name="Pagani I."/>
            <person name="Ritalahtilisa K."/>
            <person name="Loeffler F."/>
            <person name="Woyke T."/>
        </authorList>
    </citation>
    <scope>NUCLEOTIDE SEQUENCE [LARGE SCALE GENOMIC DNA]</scope>
    <source>
        <strain evidence="3">ATCC BAA-1885 / DSM 22778 / Grapes</strain>
    </source>
</reference>
<evidence type="ECO:0000313" key="3">
    <source>
        <dbReference type="Proteomes" id="UP000005632"/>
    </source>
</evidence>
<feature type="domain" description="GH29D-like beta-sandwich" evidence="1">
    <location>
        <begin position="326"/>
        <end position="392"/>
    </location>
</feature>
<dbReference type="InterPro" id="IPR059177">
    <property type="entry name" value="GH29D-like_dom"/>
</dbReference>
<dbReference type="RefSeq" id="WP_014271817.1">
    <property type="nucleotide sequence ID" value="NC_016633.1"/>
</dbReference>
<dbReference type="eggNOG" id="COG3292">
    <property type="taxonomic scope" value="Bacteria"/>
</dbReference>
<dbReference type="PROSITE" id="PS51257">
    <property type="entry name" value="PROKAR_LIPOPROTEIN"/>
    <property type="match status" value="1"/>
</dbReference>
<dbReference type="STRING" id="158190.SpiGrapes_3234"/>
<gene>
    <name evidence="2" type="ordered locus">SpiGrapes_3234</name>
</gene>
<dbReference type="EMBL" id="CP003155">
    <property type="protein sequence ID" value="AEV30978.1"/>
    <property type="molecule type" value="Genomic_DNA"/>
</dbReference>
<feature type="domain" description="GH29D-like beta-sandwich" evidence="1">
    <location>
        <begin position="246"/>
        <end position="310"/>
    </location>
</feature>
<dbReference type="HOGENOM" id="CLU_393235_0_0_12"/>